<reference evidence="2 3" key="1">
    <citation type="submission" date="2022-04" db="EMBL/GenBank/DDBJ databases">
        <title>Genome diversity in the genus Frankia.</title>
        <authorList>
            <person name="Carlos-Shanley C."/>
            <person name="Hahn D."/>
        </authorList>
    </citation>
    <scope>NUCLEOTIDE SEQUENCE [LARGE SCALE GENOMIC DNA]</scope>
    <source>
        <strain evidence="2 3">Ag45/Mut15</strain>
    </source>
</reference>
<feature type="region of interest" description="Disordered" evidence="1">
    <location>
        <begin position="170"/>
        <end position="208"/>
    </location>
</feature>
<feature type="compositionally biased region" description="Polar residues" evidence="1">
    <location>
        <begin position="260"/>
        <end position="271"/>
    </location>
</feature>
<keyword evidence="3" id="KW-1185">Reference proteome</keyword>
<comment type="caution">
    <text evidence="2">The sequence shown here is derived from an EMBL/GenBank/DDBJ whole genome shotgun (WGS) entry which is preliminary data.</text>
</comment>
<name>A0ABT0JZ84_9ACTN</name>
<sequence length="293" mass="31425">MSGQTRARSIFQWISRHPRWSTAIAVLVVAVVIFGQNDKDDGASATAAGLVTQPSGAQASRSPTMPNLVGMGLREAESSAPHGYSVHDLSPLSRGVWITSNWTVAATVPTAGSPLPSAEGARLYYLRNDEYTWFRQHPEMPDLPIGTSRENIPQLAGIRELIDYRYATESAPTTTSPPHPIGASDSQPASEPPEASSDPSVELASERASREALASAAYDSAATVVDSLPRAGEKIRIGRMITVVLKPQPQPTYVEPTETAAGTYSGGSSDTNSDESHRFVGHVPSFHCRKKWC</sequence>
<accession>A0ABT0JZ84</accession>
<dbReference type="Proteomes" id="UP001201873">
    <property type="component" value="Unassembled WGS sequence"/>
</dbReference>
<feature type="compositionally biased region" description="Low complexity" evidence="1">
    <location>
        <begin position="183"/>
        <end position="203"/>
    </location>
</feature>
<dbReference type="EMBL" id="JALKFT010000012">
    <property type="protein sequence ID" value="MCK9876851.1"/>
    <property type="molecule type" value="Genomic_DNA"/>
</dbReference>
<gene>
    <name evidence="2" type="ORF">MXD59_13850</name>
</gene>
<protein>
    <recommendedName>
        <fullName evidence="4">PASTA domain-containing protein</fullName>
    </recommendedName>
</protein>
<organism evidence="2 3">
    <name type="scientific">Frankia umida</name>
    <dbReference type="NCBI Taxonomy" id="573489"/>
    <lineage>
        <taxon>Bacteria</taxon>
        <taxon>Bacillati</taxon>
        <taxon>Actinomycetota</taxon>
        <taxon>Actinomycetes</taxon>
        <taxon>Frankiales</taxon>
        <taxon>Frankiaceae</taxon>
        <taxon>Frankia</taxon>
    </lineage>
</organism>
<evidence type="ECO:0008006" key="4">
    <source>
        <dbReference type="Google" id="ProtNLM"/>
    </source>
</evidence>
<evidence type="ECO:0000256" key="1">
    <source>
        <dbReference type="SAM" id="MobiDB-lite"/>
    </source>
</evidence>
<evidence type="ECO:0000313" key="3">
    <source>
        <dbReference type="Proteomes" id="UP001201873"/>
    </source>
</evidence>
<dbReference type="RefSeq" id="WP_248825159.1">
    <property type="nucleotide sequence ID" value="NZ_JALKFT010000012.1"/>
</dbReference>
<feature type="region of interest" description="Disordered" evidence="1">
    <location>
        <begin position="252"/>
        <end position="275"/>
    </location>
</feature>
<proteinExistence type="predicted"/>
<evidence type="ECO:0000313" key="2">
    <source>
        <dbReference type="EMBL" id="MCK9876851.1"/>
    </source>
</evidence>